<feature type="chain" id="PRO_5045541399" description="Lipoprotein" evidence="1">
    <location>
        <begin position="20"/>
        <end position="167"/>
    </location>
</feature>
<dbReference type="EMBL" id="CP077074">
    <property type="protein sequence ID" value="QXH42148.1"/>
    <property type="molecule type" value="Genomic_DNA"/>
</dbReference>
<feature type="signal peptide" evidence="1">
    <location>
        <begin position="1"/>
        <end position="19"/>
    </location>
</feature>
<dbReference type="RefSeq" id="WP_124345961.1">
    <property type="nucleotide sequence ID" value="NZ_CP027706.1"/>
</dbReference>
<name>A0ABX8MUR9_9PSED</name>
<dbReference type="PROSITE" id="PS51257">
    <property type="entry name" value="PROKAR_LIPOPROTEIN"/>
    <property type="match status" value="1"/>
</dbReference>
<evidence type="ECO:0000256" key="1">
    <source>
        <dbReference type="SAM" id="SignalP"/>
    </source>
</evidence>
<organism evidence="2 3">
    <name type="scientific">Pseudomonas sessilinigenes</name>
    <dbReference type="NCBI Taxonomy" id="658629"/>
    <lineage>
        <taxon>Bacteria</taxon>
        <taxon>Pseudomonadati</taxon>
        <taxon>Pseudomonadota</taxon>
        <taxon>Gammaproteobacteria</taxon>
        <taxon>Pseudomonadales</taxon>
        <taxon>Pseudomonadaceae</taxon>
        <taxon>Pseudomonas</taxon>
    </lineage>
</organism>
<evidence type="ECO:0008006" key="4">
    <source>
        <dbReference type="Google" id="ProtNLM"/>
    </source>
</evidence>
<proteinExistence type="predicted"/>
<accession>A0ABX8MUR9</accession>
<keyword evidence="3" id="KW-1185">Reference proteome</keyword>
<keyword evidence="1" id="KW-0732">Signal</keyword>
<protein>
    <recommendedName>
        <fullName evidence="4">Lipoprotein</fullName>
    </recommendedName>
</protein>
<reference evidence="2" key="1">
    <citation type="submission" date="2021-06" db="EMBL/GenBank/DDBJ databases">
        <title>Updating the genus Pseudomonas: Description of 43 new species and partition of the Pseudomonas putida group.</title>
        <authorList>
            <person name="Girard L."/>
            <person name="Lood C."/>
            <person name="Vandamme P."/>
            <person name="Rokni-Zadeh H."/>
            <person name="van Noort V."/>
            <person name="Hofte M."/>
            <person name="Lavigne R."/>
            <person name="De Mot R."/>
        </authorList>
    </citation>
    <scope>NUCLEOTIDE SEQUENCE</scope>
    <source>
        <strain evidence="2">CMR12a</strain>
    </source>
</reference>
<dbReference type="Proteomes" id="UP000693952">
    <property type="component" value="Chromosome"/>
</dbReference>
<evidence type="ECO:0000313" key="3">
    <source>
        <dbReference type="Proteomes" id="UP000693952"/>
    </source>
</evidence>
<sequence>MLRPLIVLLALLTLGGCQTQHSLPPVQLEPARELPVIYVSGMGDLTSAPLREALTRRGAFADVLRGHDPEGYNVIVLAQSDLEDQHNLPLTLLSACTLFIVPAPVSWNSQMMFHVSRGDRPLAKYMIDNRTQAWRGLFNPDGGRNEHLQRIADDFIAQMRKDPSWRE</sequence>
<gene>
    <name evidence="2" type="ORF">KSS89_07995</name>
</gene>
<evidence type="ECO:0000313" key="2">
    <source>
        <dbReference type="EMBL" id="QXH42148.1"/>
    </source>
</evidence>